<feature type="transmembrane region" description="Helical" evidence="1">
    <location>
        <begin position="194"/>
        <end position="213"/>
    </location>
</feature>
<organism evidence="2 3">
    <name type="scientific">Eiseniibacteriota bacterium</name>
    <dbReference type="NCBI Taxonomy" id="2212470"/>
    <lineage>
        <taxon>Bacteria</taxon>
        <taxon>Candidatus Eiseniibacteriota</taxon>
    </lineage>
</organism>
<evidence type="ECO:0000313" key="3">
    <source>
        <dbReference type="Proteomes" id="UP000807850"/>
    </source>
</evidence>
<keyword evidence="1" id="KW-0472">Membrane</keyword>
<gene>
    <name evidence="2" type="ORF">HY076_07380</name>
</gene>
<reference evidence="2" key="1">
    <citation type="submission" date="2020-07" db="EMBL/GenBank/DDBJ databases">
        <title>Huge and variable diversity of episymbiotic CPR bacteria and DPANN archaea in groundwater ecosystems.</title>
        <authorList>
            <person name="He C.Y."/>
            <person name="Keren R."/>
            <person name="Whittaker M."/>
            <person name="Farag I.F."/>
            <person name="Doudna J."/>
            <person name="Cate J.H.D."/>
            <person name="Banfield J.F."/>
        </authorList>
    </citation>
    <scope>NUCLEOTIDE SEQUENCE</scope>
    <source>
        <strain evidence="2">NC_groundwater_928_Pr1_S-0.2um_72_17</strain>
    </source>
</reference>
<feature type="transmembrane region" description="Helical" evidence="1">
    <location>
        <begin position="168"/>
        <end position="187"/>
    </location>
</feature>
<feature type="transmembrane region" description="Helical" evidence="1">
    <location>
        <begin position="356"/>
        <end position="376"/>
    </location>
</feature>
<proteinExistence type="predicted"/>
<accession>A0A9D6L909</accession>
<feature type="transmembrane region" description="Helical" evidence="1">
    <location>
        <begin position="37"/>
        <end position="58"/>
    </location>
</feature>
<evidence type="ECO:0000313" key="2">
    <source>
        <dbReference type="EMBL" id="MBI3540079.1"/>
    </source>
</evidence>
<evidence type="ECO:0000256" key="1">
    <source>
        <dbReference type="SAM" id="Phobius"/>
    </source>
</evidence>
<protein>
    <submittedName>
        <fullName evidence="2">Uncharacterized protein</fullName>
    </submittedName>
</protein>
<name>A0A9D6L909_UNCEI</name>
<dbReference type="AlphaFoldDB" id="A0A9D6L909"/>
<feature type="non-terminal residue" evidence="2">
    <location>
        <position position="463"/>
    </location>
</feature>
<keyword evidence="1" id="KW-0812">Transmembrane</keyword>
<feature type="transmembrane region" description="Helical" evidence="1">
    <location>
        <begin position="252"/>
        <end position="272"/>
    </location>
</feature>
<dbReference type="EMBL" id="JACQAY010000243">
    <property type="protein sequence ID" value="MBI3540079.1"/>
    <property type="molecule type" value="Genomic_DNA"/>
</dbReference>
<comment type="caution">
    <text evidence="2">The sequence shown here is derived from an EMBL/GenBank/DDBJ whole genome shotgun (WGS) entry which is preliminary data.</text>
</comment>
<dbReference type="Proteomes" id="UP000807850">
    <property type="component" value="Unassembled WGS sequence"/>
</dbReference>
<feature type="transmembrane region" description="Helical" evidence="1">
    <location>
        <begin position="284"/>
        <end position="305"/>
    </location>
</feature>
<sequence length="463" mass="48844">MIRTLWALGAFALALLPPAIAVFRHLGRRLRLTERALLGLALAPFALALPGLVFALVVPRVAIAQCFWQSEFIWAVAALWPRRPAAMMGPGAAPPPEITEPVPARGEGFPALAAVGTAVALALGIVAIPFAVPYVRMWSDAWFHSSAILEIGLRGVPPQDPLFSGIPFYYFWYYHFTLALLGTVTGVSPFHGQALMNAWAAVVLALAAAQTAYRAFGRAAALWAGAIAILGVNPCGWLYALARSMVGETRGLAQTVASLNTITGAELALSWFFPHNHVSMLNRFWTGTALTPAIALAAATAWSLVRGVERPARGAWLRSFLLALATLAFHPAYGALATAALGAALVVVALRGEGRGAAVAGIAALAVALVAALPYIRACSVPGATTPARLGFYAPNARSLLLAIAPWWIVAWPAFAFGRSRPAARLAILTAAIAVAMSVVVVLPELNSEKLFYLAWVSLTPLV</sequence>
<feature type="transmembrane region" description="Helical" evidence="1">
    <location>
        <begin position="111"/>
        <end position="132"/>
    </location>
</feature>
<keyword evidence="1" id="KW-1133">Transmembrane helix</keyword>
<feature type="transmembrane region" description="Helical" evidence="1">
    <location>
        <begin position="317"/>
        <end position="350"/>
    </location>
</feature>
<feature type="transmembrane region" description="Helical" evidence="1">
    <location>
        <begin position="397"/>
        <end position="417"/>
    </location>
</feature>
<feature type="transmembrane region" description="Helical" evidence="1">
    <location>
        <begin position="219"/>
        <end position="240"/>
    </location>
</feature>
<feature type="transmembrane region" description="Helical" evidence="1">
    <location>
        <begin position="423"/>
        <end position="443"/>
    </location>
</feature>